<name>A0A445MYI9_9BACT</name>
<evidence type="ECO:0000313" key="1">
    <source>
        <dbReference type="EMBL" id="SPD74535.1"/>
    </source>
</evidence>
<dbReference type="EMBL" id="OJIN01000157">
    <property type="protein sequence ID" value="SPD74535.1"/>
    <property type="molecule type" value="Genomic_DNA"/>
</dbReference>
<accession>A0A445MYI9</accession>
<proteinExistence type="predicted"/>
<dbReference type="AlphaFoldDB" id="A0A445MYI9"/>
<gene>
    <name evidence="1" type="ORF">PITCH_A240006</name>
</gene>
<reference evidence="1" key="1">
    <citation type="submission" date="2018-01" db="EMBL/GenBank/DDBJ databases">
        <authorList>
            <person name="Regsiter A."/>
            <person name="William W."/>
        </authorList>
    </citation>
    <scope>NUCLEOTIDE SEQUENCE</scope>
    <source>
        <strain evidence="1">TRIP AH-1</strain>
    </source>
</reference>
<protein>
    <submittedName>
        <fullName evidence="1">Uncharacterized protein</fullName>
    </submittedName>
</protein>
<organism evidence="1">
    <name type="scientific">uncultured Desulfobacterium sp</name>
    <dbReference type="NCBI Taxonomy" id="201089"/>
    <lineage>
        <taxon>Bacteria</taxon>
        <taxon>Pseudomonadati</taxon>
        <taxon>Thermodesulfobacteriota</taxon>
        <taxon>Desulfobacteria</taxon>
        <taxon>Desulfobacterales</taxon>
        <taxon>Desulfobacteriaceae</taxon>
        <taxon>Desulfobacterium</taxon>
        <taxon>environmental samples</taxon>
    </lineage>
</organism>
<sequence>MVEERGWSDKFATNLSKMIMIKQYSRQTWQYWKEKLDIKGYFKLWIQEVCSTPCHNF</sequence>